<dbReference type="Pfam" id="PF00072">
    <property type="entry name" value="Response_reg"/>
    <property type="match status" value="1"/>
</dbReference>
<reference evidence="10 11" key="1">
    <citation type="submission" date="2024-03" db="EMBL/GenBank/DDBJ databases">
        <title>Human intestinal bacterial collection.</title>
        <authorList>
            <person name="Pauvert C."/>
            <person name="Hitch T.C.A."/>
            <person name="Clavel T."/>
        </authorList>
    </citation>
    <scope>NUCLEOTIDE SEQUENCE [LARGE SCALE GENOMIC DNA]</scope>
    <source>
        <strain evidence="10 11">CLA-SR-H021</strain>
    </source>
</reference>
<evidence type="ECO:0000259" key="9">
    <source>
        <dbReference type="PROSITE" id="PS50110"/>
    </source>
</evidence>
<dbReference type="SUPFAM" id="SSF52172">
    <property type="entry name" value="CheY-like"/>
    <property type="match status" value="1"/>
</dbReference>
<keyword evidence="11" id="KW-1185">Reference proteome</keyword>
<dbReference type="EMBL" id="JBBMFM010000327">
    <property type="protein sequence ID" value="MEQ2429274.1"/>
    <property type="molecule type" value="Genomic_DNA"/>
</dbReference>
<keyword evidence="4" id="KW-0805">Transcription regulation</keyword>
<dbReference type="InterPro" id="IPR039420">
    <property type="entry name" value="WalR-like"/>
</dbReference>
<dbReference type="Proteomes" id="UP001454086">
    <property type="component" value="Unassembled WGS sequence"/>
</dbReference>
<name>A0ABV1DFX4_9FIRM</name>
<protein>
    <recommendedName>
        <fullName evidence="1">Stage 0 sporulation protein A homolog</fullName>
    </recommendedName>
</protein>
<organism evidence="10 11">
    <name type="scientific">Enterocloster hominis</name>
    <name type="common">ex Hitch et al. 2024</name>
    <dbReference type="NCBI Taxonomy" id="1917870"/>
    <lineage>
        <taxon>Bacteria</taxon>
        <taxon>Bacillati</taxon>
        <taxon>Bacillota</taxon>
        <taxon>Clostridia</taxon>
        <taxon>Lachnospirales</taxon>
        <taxon>Lachnospiraceae</taxon>
        <taxon>Enterocloster</taxon>
    </lineage>
</organism>
<dbReference type="InterPro" id="IPR011006">
    <property type="entry name" value="CheY-like_superfamily"/>
</dbReference>
<dbReference type="PROSITE" id="PS50110">
    <property type="entry name" value="RESPONSE_REGULATORY"/>
    <property type="match status" value="1"/>
</dbReference>
<proteinExistence type="predicted"/>
<dbReference type="Gene3D" id="3.40.50.2300">
    <property type="match status" value="1"/>
</dbReference>
<dbReference type="RefSeq" id="WP_349119644.1">
    <property type="nucleotide sequence ID" value="NZ_JBBMFM010000327.1"/>
</dbReference>
<dbReference type="InterPro" id="IPR001789">
    <property type="entry name" value="Sig_transdc_resp-reg_receiver"/>
</dbReference>
<evidence type="ECO:0000313" key="11">
    <source>
        <dbReference type="Proteomes" id="UP001454086"/>
    </source>
</evidence>
<dbReference type="PANTHER" id="PTHR48111">
    <property type="entry name" value="REGULATOR OF RPOS"/>
    <property type="match status" value="1"/>
</dbReference>
<keyword evidence="3" id="KW-0902">Two-component regulatory system</keyword>
<evidence type="ECO:0000256" key="6">
    <source>
        <dbReference type="ARBA" id="ARBA00023163"/>
    </source>
</evidence>
<comment type="function">
    <text evidence="7">May play the central regulatory role in sporulation. It may be an element of the effector pathway responsible for the activation of sporulation genes in response to nutritional stress. Spo0A may act in concert with spo0H (a sigma factor) to control the expression of some genes that are critical to the sporulation process.</text>
</comment>
<keyword evidence="2 8" id="KW-0597">Phosphoprotein</keyword>
<gene>
    <name evidence="10" type="ORF">WMQ36_30360</name>
</gene>
<keyword evidence="6" id="KW-0804">Transcription</keyword>
<evidence type="ECO:0000256" key="3">
    <source>
        <dbReference type="ARBA" id="ARBA00023012"/>
    </source>
</evidence>
<comment type="caution">
    <text evidence="10">The sequence shown here is derived from an EMBL/GenBank/DDBJ whole genome shotgun (WGS) entry which is preliminary data.</text>
</comment>
<evidence type="ECO:0000256" key="1">
    <source>
        <dbReference type="ARBA" id="ARBA00018672"/>
    </source>
</evidence>
<evidence type="ECO:0000256" key="2">
    <source>
        <dbReference type="ARBA" id="ARBA00022553"/>
    </source>
</evidence>
<evidence type="ECO:0000256" key="8">
    <source>
        <dbReference type="PROSITE-ProRule" id="PRU00169"/>
    </source>
</evidence>
<keyword evidence="5" id="KW-0238">DNA-binding</keyword>
<dbReference type="PANTHER" id="PTHR48111:SF21">
    <property type="entry name" value="DNA-BINDING DUAL MASTER TRANSCRIPTIONAL REGULATOR RPAA"/>
    <property type="match status" value="1"/>
</dbReference>
<dbReference type="SMART" id="SM00448">
    <property type="entry name" value="REC"/>
    <property type="match status" value="1"/>
</dbReference>
<evidence type="ECO:0000256" key="4">
    <source>
        <dbReference type="ARBA" id="ARBA00023015"/>
    </source>
</evidence>
<evidence type="ECO:0000256" key="7">
    <source>
        <dbReference type="ARBA" id="ARBA00024867"/>
    </source>
</evidence>
<accession>A0ABV1DFX4</accession>
<evidence type="ECO:0000313" key="10">
    <source>
        <dbReference type="EMBL" id="MEQ2429274.1"/>
    </source>
</evidence>
<sequence>MIEVYHIEDDKAIAYAVKEYLEQHNCRVSVFTTMEEARQAMVRQVPAMVLVDWNMPDGQGDMLCRWIRLRWRELPVIFLTVRGESHDMVSGF</sequence>
<feature type="non-terminal residue" evidence="10">
    <location>
        <position position="92"/>
    </location>
</feature>
<feature type="domain" description="Response regulatory" evidence="9">
    <location>
        <begin position="3"/>
        <end position="92"/>
    </location>
</feature>
<evidence type="ECO:0000256" key="5">
    <source>
        <dbReference type="ARBA" id="ARBA00023125"/>
    </source>
</evidence>
<feature type="modified residue" description="4-aspartylphosphate" evidence="8">
    <location>
        <position position="52"/>
    </location>
</feature>